<dbReference type="AlphaFoldDB" id="A0A9N8E3Y6"/>
<feature type="chain" id="PRO_5040429122" evidence="1">
    <location>
        <begin position="26"/>
        <end position="180"/>
    </location>
</feature>
<keyword evidence="3" id="KW-1185">Reference proteome</keyword>
<keyword evidence="1" id="KW-0732">Signal</keyword>
<reference evidence="2" key="1">
    <citation type="submission" date="2020-06" db="EMBL/GenBank/DDBJ databases">
        <authorList>
            <consortium name="Plant Systems Biology data submission"/>
        </authorList>
    </citation>
    <scope>NUCLEOTIDE SEQUENCE</scope>
    <source>
        <strain evidence="2">D6</strain>
    </source>
</reference>
<evidence type="ECO:0000256" key="1">
    <source>
        <dbReference type="SAM" id="SignalP"/>
    </source>
</evidence>
<proteinExistence type="predicted"/>
<gene>
    <name evidence="2" type="ORF">SEMRO_478_G150970.1</name>
</gene>
<evidence type="ECO:0000313" key="3">
    <source>
        <dbReference type="Proteomes" id="UP001153069"/>
    </source>
</evidence>
<feature type="signal peptide" evidence="1">
    <location>
        <begin position="1"/>
        <end position="25"/>
    </location>
</feature>
<sequence>MSSFQRSVTLVLLLLMISAHHVALGALPPWAVEEMKAEAQEVLLISVAAVDEIVSAGQDQCQTDYDITARVLSVNATQQLLTAQDTVAFASYVRDFQSPDCVGWVGPKLPPVLEPGWCGYVYLNKAEEAGNNNRFLLATYGDSFVALDTTICATILAEMDVGATQDSEESPSGDTTQEEL</sequence>
<dbReference type="Proteomes" id="UP001153069">
    <property type="component" value="Unassembled WGS sequence"/>
</dbReference>
<accession>A0A9N8E3Y6</accession>
<dbReference type="EMBL" id="CAICTM010000477">
    <property type="protein sequence ID" value="CAB9511294.1"/>
    <property type="molecule type" value="Genomic_DNA"/>
</dbReference>
<evidence type="ECO:0000313" key="2">
    <source>
        <dbReference type="EMBL" id="CAB9511294.1"/>
    </source>
</evidence>
<comment type="caution">
    <text evidence="2">The sequence shown here is derived from an EMBL/GenBank/DDBJ whole genome shotgun (WGS) entry which is preliminary data.</text>
</comment>
<name>A0A9N8E3Y6_9STRA</name>
<organism evidence="2 3">
    <name type="scientific">Seminavis robusta</name>
    <dbReference type="NCBI Taxonomy" id="568900"/>
    <lineage>
        <taxon>Eukaryota</taxon>
        <taxon>Sar</taxon>
        <taxon>Stramenopiles</taxon>
        <taxon>Ochrophyta</taxon>
        <taxon>Bacillariophyta</taxon>
        <taxon>Bacillariophyceae</taxon>
        <taxon>Bacillariophycidae</taxon>
        <taxon>Naviculales</taxon>
        <taxon>Naviculaceae</taxon>
        <taxon>Seminavis</taxon>
    </lineage>
</organism>
<protein>
    <submittedName>
        <fullName evidence="2">Uncharacterized protein</fullName>
    </submittedName>
</protein>